<dbReference type="InterPro" id="IPR036291">
    <property type="entry name" value="NAD(P)-bd_dom_sf"/>
</dbReference>
<keyword evidence="6 9" id="KW-0521">NADP</keyword>
<gene>
    <name evidence="9" type="primary">proC</name>
    <name evidence="15" type="ordered locus">Thexy_1248</name>
</gene>
<dbReference type="PANTHER" id="PTHR11645:SF0">
    <property type="entry name" value="PYRROLINE-5-CARBOXYLATE REDUCTASE 3"/>
    <property type="match status" value="1"/>
</dbReference>
<comment type="similarity">
    <text evidence="2 9 12">Belongs to the pyrroline-5-carboxylate reductase family.</text>
</comment>
<proteinExistence type="inferred from homology"/>
<sequence>MKIGFIGTGNMGTALINGLINSEFATANDIYAYDISYDKLLKLKDELGINISKSNVDVINECDVVILAVKPNLYDSVLEEIKNDVDENKIVIIIAPGISIDHVKSILNKGKIVRTIPNTPALIGEGITAISYPEDISFNDKEIVEKIFKSCGEIVEIKENLIDAAMAISSCSPAYVYMFIEALSDAGVSLGLPRDVAYKLSSKAVSGSGSMVLKTGFHPGYLKDMVTSPAGTTIQGVRTLERYGLRSAVFEAVISSFEKIKGNKQ</sequence>
<accession>F6BLN4</accession>
<dbReference type="FunFam" id="3.40.50.720:FF:000190">
    <property type="entry name" value="Pyrroline-5-carboxylate reductase"/>
    <property type="match status" value="1"/>
</dbReference>
<evidence type="ECO:0000256" key="8">
    <source>
        <dbReference type="ARBA" id="ARBA00058118"/>
    </source>
</evidence>
<evidence type="ECO:0000259" key="13">
    <source>
        <dbReference type="Pfam" id="PF03807"/>
    </source>
</evidence>
<feature type="domain" description="Pyrroline-5-carboxylate reductase catalytic N-terminal" evidence="13">
    <location>
        <begin position="2"/>
        <end position="95"/>
    </location>
</feature>
<dbReference type="Gene3D" id="1.10.3730.10">
    <property type="entry name" value="ProC C-terminal domain-like"/>
    <property type="match status" value="1"/>
</dbReference>
<comment type="subcellular location">
    <subcellularLocation>
        <location evidence="1 9">Cytoplasm</location>
    </subcellularLocation>
</comment>
<dbReference type="EC" id="1.5.1.2" evidence="9 10"/>
<dbReference type="GO" id="GO:0055129">
    <property type="term" value="P:L-proline biosynthetic process"/>
    <property type="evidence" value="ECO:0007669"/>
    <property type="project" value="UniProtKB-UniRule"/>
</dbReference>
<evidence type="ECO:0000256" key="12">
    <source>
        <dbReference type="RuleBase" id="RU003903"/>
    </source>
</evidence>
<evidence type="ECO:0000256" key="10">
    <source>
        <dbReference type="NCBIfam" id="TIGR00112"/>
    </source>
</evidence>
<dbReference type="InterPro" id="IPR029036">
    <property type="entry name" value="P5CR_dimer"/>
</dbReference>
<evidence type="ECO:0000256" key="6">
    <source>
        <dbReference type="ARBA" id="ARBA00022857"/>
    </source>
</evidence>
<evidence type="ECO:0000256" key="4">
    <source>
        <dbReference type="ARBA" id="ARBA00022605"/>
    </source>
</evidence>
<comment type="catalytic activity">
    <reaction evidence="9">
        <text>L-proline + NAD(+) = (S)-1-pyrroline-5-carboxylate + NADH + 2 H(+)</text>
        <dbReference type="Rhea" id="RHEA:14105"/>
        <dbReference type="ChEBI" id="CHEBI:15378"/>
        <dbReference type="ChEBI" id="CHEBI:17388"/>
        <dbReference type="ChEBI" id="CHEBI:57540"/>
        <dbReference type="ChEBI" id="CHEBI:57945"/>
        <dbReference type="ChEBI" id="CHEBI:60039"/>
        <dbReference type="EC" id="1.5.1.2"/>
    </reaction>
</comment>
<dbReference type="AlphaFoldDB" id="F6BLN4"/>
<keyword evidence="3 9" id="KW-0963">Cytoplasm</keyword>
<feature type="binding site" evidence="11">
    <location>
        <position position="55"/>
    </location>
    <ligand>
        <name>NADPH</name>
        <dbReference type="ChEBI" id="CHEBI:57783"/>
    </ligand>
</feature>
<comment type="catalytic activity">
    <reaction evidence="9 12">
        <text>L-proline + NADP(+) = (S)-1-pyrroline-5-carboxylate + NADPH + 2 H(+)</text>
        <dbReference type="Rhea" id="RHEA:14109"/>
        <dbReference type="ChEBI" id="CHEBI:15378"/>
        <dbReference type="ChEBI" id="CHEBI:17388"/>
        <dbReference type="ChEBI" id="CHEBI:57783"/>
        <dbReference type="ChEBI" id="CHEBI:58349"/>
        <dbReference type="ChEBI" id="CHEBI:60039"/>
        <dbReference type="EC" id="1.5.1.2"/>
    </reaction>
</comment>
<evidence type="ECO:0000256" key="11">
    <source>
        <dbReference type="PIRSR" id="PIRSR000193-1"/>
    </source>
</evidence>
<evidence type="ECO:0000256" key="3">
    <source>
        <dbReference type="ARBA" id="ARBA00022490"/>
    </source>
</evidence>
<dbReference type="Pfam" id="PF03807">
    <property type="entry name" value="F420_oxidored"/>
    <property type="match status" value="1"/>
</dbReference>
<feature type="domain" description="Pyrroline-5-carboxylate reductase dimerisation" evidence="14">
    <location>
        <begin position="159"/>
        <end position="260"/>
    </location>
</feature>
<dbReference type="PIRSF" id="PIRSF000193">
    <property type="entry name" value="Pyrrol-5-carb_rd"/>
    <property type="match status" value="1"/>
</dbReference>
<dbReference type="HOGENOM" id="CLU_042344_3_1_9"/>
<evidence type="ECO:0000313" key="15">
    <source>
        <dbReference type="EMBL" id="AEF17281.1"/>
    </source>
</evidence>
<keyword evidence="4 9" id="KW-0028">Amino-acid biosynthesis</keyword>
<evidence type="ECO:0000313" key="16">
    <source>
        <dbReference type="Proteomes" id="UP000007239"/>
    </source>
</evidence>
<dbReference type="InterPro" id="IPR053790">
    <property type="entry name" value="P5CR-like_CS"/>
</dbReference>
<dbReference type="NCBIfam" id="TIGR00112">
    <property type="entry name" value="proC"/>
    <property type="match status" value="1"/>
</dbReference>
<keyword evidence="7 9" id="KW-0560">Oxidoreductase</keyword>
<feature type="binding site" evidence="11">
    <location>
        <begin position="68"/>
        <end position="71"/>
    </location>
    <ligand>
        <name>NADP(+)</name>
        <dbReference type="ChEBI" id="CHEBI:58349"/>
    </ligand>
</feature>
<name>F6BLN4_THEXL</name>
<evidence type="ECO:0000259" key="14">
    <source>
        <dbReference type="Pfam" id="PF14748"/>
    </source>
</evidence>
<dbReference type="STRING" id="858215.Thexy_1248"/>
<dbReference type="InterPro" id="IPR028939">
    <property type="entry name" value="P5C_Rdtase_cat_N"/>
</dbReference>
<dbReference type="SUPFAM" id="SSF51735">
    <property type="entry name" value="NAD(P)-binding Rossmann-fold domains"/>
    <property type="match status" value="1"/>
</dbReference>
<dbReference type="eggNOG" id="COG0345">
    <property type="taxonomic scope" value="Bacteria"/>
</dbReference>
<reference evidence="15" key="1">
    <citation type="submission" date="2011-05" db="EMBL/GenBank/DDBJ databases">
        <title>Complete sequence of Thermoanaerobacterium xylanolyticum LX-11.</title>
        <authorList>
            <consortium name="US DOE Joint Genome Institute"/>
            <person name="Lucas S."/>
            <person name="Han J."/>
            <person name="Lapidus A."/>
            <person name="Cheng J.-F."/>
            <person name="Goodwin L."/>
            <person name="Pitluck S."/>
            <person name="Peters L."/>
            <person name="Mikhailova N."/>
            <person name="Lu M."/>
            <person name="Han C."/>
            <person name="Tapia R."/>
            <person name="Land M."/>
            <person name="Hauser L."/>
            <person name="Kyrpides N."/>
            <person name="Ivanova N."/>
            <person name="Pagani I."/>
            <person name="Hemme C."/>
            <person name="Woyke T."/>
        </authorList>
    </citation>
    <scope>NUCLEOTIDE SEQUENCE</scope>
    <source>
        <strain evidence="15">LX-11</strain>
    </source>
</reference>
<dbReference type="Pfam" id="PF14748">
    <property type="entry name" value="P5CR_dimer"/>
    <property type="match status" value="1"/>
</dbReference>
<dbReference type="FunFam" id="1.10.3730.10:FF:000001">
    <property type="entry name" value="Pyrroline-5-carboxylate reductase"/>
    <property type="match status" value="1"/>
</dbReference>
<dbReference type="HAMAP" id="MF_01925">
    <property type="entry name" value="P5C_reductase"/>
    <property type="match status" value="1"/>
</dbReference>
<dbReference type="UniPathway" id="UPA00098">
    <property type="reaction ID" value="UER00361"/>
</dbReference>
<dbReference type="EMBL" id="CP002739">
    <property type="protein sequence ID" value="AEF17281.1"/>
    <property type="molecule type" value="Genomic_DNA"/>
</dbReference>
<dbReference type="PANTHER" id="PTHR11645">
    <property type="entry name" value="PYRROLINE-5-CARBOXYLATE REDUCTASE"/>
    <property type="match status" value="1"/>
</dbReference>
<dbReference type="KEGG" id="txy:Thexy_1248"/>
<evidence type="ECO:0000256" key="1">
    <source>
        <dbReference type="ARBA" id="ARBA00004496"/>
    </source>
</evidence>
<comment type="pathway">
    <text evidence="9 12">Amino-acid biosynthesis; L-proline biosynthesis; L-proline from L-glutamate 5-semialdehyde: step 1/1.</text>
</comment>
<organism evidence="15 16">
    <name type="scientific">Thermoanaerobacterium xylanolyticum (strain ATCC 49914 / DSM 7097 / LX-11)</name>
    <dbReference type="NCBI Taxonomy" id="858215"/>
    <lineage>
        <taxon>Bacteria</taxon>
        <taxon>Bacillati</taxon>
        <taxon>Bacillota</taxon>
        <taxon>Clostridia</taxon>
        <taxon>Thermoanaerobacterales</taxon>
        <taxon>Thermoanaerobacteraceae</taxon>
        <taxon>Thermoanaerobacterium</taxon>
    </lineage>
</organism>
<protein>
    <recommendedName>
        <fullName evidence="9 10">Pyrroline-5-carboxylate reductase</fullName>
        <shortName evidence="9">P5C reductase</shortName>
        <shortName evidence="9">P5CR</shortName>
        <ecNumber evidence="9 10">1.5.1.2</ecNumber>
    </recommendedName>
    <alternativeName>
        <fullName evidence="9">PCA reductase</fullName>
    </alternativeName>
</protein>
<dbReference type="InterPro" id="IPR000304">
    <property type="entry name" value="Pyrroline-COOH_reductase"/>
</dbReference>
<dbReference type="RefSeq" id="WP_013788023.1">
    <property type="nucleotide sequence ID" value="NC_015555.1"/>
</dbReference>
<evidence type="ECO:0000256" key="2">
    <source>
        <dbReference type="ARBA" id="ARBA00005525"/>
    </source>
</evidence>
<comment type="function">
    <text evidence="8 9">Catalyzes the reduction of 1-pyrroline-5-carboxylate (PCA) to L-proline.</text>
</comment>
<dbReference type="GO" id="GO:0005737">
    <property type="term" value="C:cytoplasm"/>
    <property type="evidence" value="ECO:0007669"/>
    <property type="project" value="UniProtKB-SubCell"/>
</dbReference>
<evidence type="ECO:0000256" key="9">
    <source>
        <dbReference type="HAMAP-Rule" id="MF_01925"/>
    </source>
</evidence>
<evidence type="ECO:0000256" key="5">
    <source>
        <dbReference type="ARBA" id="ARBA00022650"/>
    </source>
</evidence>
<keyword evidence="16" id="KW-1185">Reference proteome</keyword>
<feature type="binding site" evidence="11">
    <location>
        <begin position="6"/>
        <end position="11"/>
    </location>
    <ligand>
        <name>NADP(+)</name>
        <dbReference type="ChEBI" id="CHEBI:58349"/>
    </ligand>
</feature>
<dbReference type="InterPro" id="IPR008927">
    <property type="entry name" value="6-PGluconate_DH-like_C_sf"/>
</dbReference>
<dbReference type="Proteomes" id="UP000007239">
    <property type="component" value="Chromosome"/>
</dbReference>
<evidence type="ECO:0000256" key="7">
    <source>
        <dbReference type="ARBA" id="ARBA00023002"/>
    </source>
</evidence>
<dbReference type="Gene3D" id="3.40.50.720">
    <property type="entry name" value="NAD(P)-binding Rossmann-like Domain"/>
    <property type="match status" value="1"/>
</dbReference>
<keyword evidence="5 9" id="KW-0641">Proline biosynthesis</keyword>
<dbReference type="GO" id="GO:0004735">
    <property type="term" value="F:pyrroline-5-carboxylate reductase activity"/>
    <property type="evidence" value="ECO:0007669"/>
    <property type="project" value="UniProtKB-UniRule"/>
</dbReference>
<dbReference type="SUPFAM" id="SSF48179">
    <property type="entry name" value="6-phosphogluconate dehydrogenase C-terminal domain-like"/>
    <property type="match status" value="1"/>
</dbReference>
<dbReference type="PROSITE" id="PS00521">
    <property type="entry name" value="P5CR"/>
    <property type="match status" value="1"/>
</dbReference>